<feature type="transmembrane region" description="Helical" evidence="5">
    <location>
        <begin position="297"/>
        <end position="317"/>
    </location>
</feature>
<organism evidence="7 9">
    <name type="scientific">Trichuris suis</name>
    <name type="common">pig whipworm</name>
    <dbReference type="NCBI Taxonomy" id="68888"/>
    <lineage>
        <taxon>Eukaryota</taxon>
        <taxon>Metazoa</taxon>
        <taxon>Ecdysozoa</taxon>
        <taxon>Nematoda</taxon>
        <taxon>Enoplea</taxon>
        <taxon>Dorylaimia</taxon>
        <taxon>Trichinellida</taxon>
        <taxon>Trichuridae</taxon>
        <taxon>Trichuris</taxon>
    </lineage>
</organism>
<dbReference type="Proteomes" id="UP000030764">
    <property type="component" value="Unassembled WGS sequence"/>
</dbReference>
<accession>A0A085M0H9</accession>
<feature type="non-terminal residue" evidence="7">
    <location>
        <position position="370"/>
    </location>
</feature>
<dbReference type="EMBL" id="KL363249">
    <property type="protein sequence ID" value="KFD50725.1"/>
    <property type="molecule type" value="Genomic_DNA"/>
</dbReference>
<evidence type="ECO:0000256" key="5">
    <source>
        <dbReference type="SAM" id="Phobius"/>
    </source>
</evidence>
<evidence type="ECO:0000313" key="8">
    <source>
        <dbReference type="EMBL" id="KFD63170.1"/>
    </source>
</evidence>
<evidence type="ECO:0000256" key="2">
    <source>
        <dbReference type="ARBA" id="ARBA00022692"/>
    </source>
</evidence>
<comment type="subcellular location">
    <subcellularLocation>
        <location evidence="1">Membrane</location>
    </subcellularLocation>
</comment>
<evidence type="ECO:0000313" key="9">
    <source>
        <dbReference type="Proteomes" id="UP000030764"/>
    </source>
</evidence>
<keyword evidence="3 5" id="KW-1133">Transmembrane helix</keyword>
<dbReference type="EMBL" id="KL367579">
    <property type="protein sequence ID" value="KFD63170.1"/>
    <property type="molecule type" value="Genomic_DNA"/>
</dbReference>
<evidence type="ECO:0000256" key="3">
    <source>
        <dbReference type="ARBA" id="ARBA00022989"/>
    </source>
</evidence>
<feature type="transmembrane region" description="Helical" evidence="5">
    <location>
        <begin position="114"/>
        <end position="132"/>
    </location>
</feature>
<evidence type="ECO:0000256" key="1">
    <source>
        <dbReference type="ARBA" id="ARBA00004370"/>
    </source>
</evidence>
<evidence type="ECO:0000313" key="7">
    <source>
        <dbReference type="EMBL" id="KFD50725.1"/>
    </source>
</evidence>
<feature type="domain" description="G-protein coupled receptors family 1 profile" evidence="6">
    <location>
        <begin position="93"/>
        <end position="311"/>
    </location>
</feature>
<feature type="transmembrane region" description="Helical" evidence="5">
    <location>
        <begin position="81"/>
        <end position="102"/>
    </location>
</feature>
<keyword evidence="2 5" id="KW-0812">Transmembrane</keyword>
<feature type="transmembrane region" description="Helical" evidence="5">
    <location>
        <begin position="192"/>
        <end position="214"/>
    </location>
</feature>
<evidence type="ECO:0000259" key="6">
    <source>
        <dbReference type="PROSITE" id="PS50262"/>
    </source>
</evidence>
<feature type="transmembrane region" description="Helical" evidence="5">
    <location>
        <begin position="152"/>
        <end position="172"/>
    </location>
</feature>
<dbReference type="SUPFAM" id="SSF81321">
    <property type="entry name" value="Family A G protein-coupled receptor-like"/>
    <property type="match status" value="1"/>
</dbReference>
<protein>
    <recommendedName>
        <fullName evidence="6">G-protein coupled receptors family 1 profile domain-containing protein</fullName>
    </recommendedName>
</protein>
<keyword evidence="9" id="KW-1185">Reference proteome</keyword>
<dbReference type="InterPro" id="IPR017452">
    <property type="entry name" value="GPCR_Rhodpsn_7TM"/>
</dbReference>
<dbReference type="AlphaFoldDB" id="A0A085M0H9"/>
<feature type="non-terminal residue" evidence="7">
    <location>
        <position position="1"/>
    </location>
</feature>
<dbReference type="PROSITE" id="PS50262">
    <property type="entry name" value="G_PROTEIN_RECEP_F1_2"/>
    <property type="match status" value="1"/>
</dbReference>
<feature type="transmembrane region" description="Helical" evidence="5">
    <location>
        <begin position="234"/>
        <end position="257"/>
    </location>
</feature>
<dbReference type="Gene3D" id="1.20.1070.10">
    <property type="entry name" value="Rhodopsin 7-helix transmembrane proteins"/>
    <property type="match status" value="1"/>
</dbReference>
<dbReference type="GO" id="GO:0016020">
    <property type="term" value="C:membrane"/>
    <property type="evidence" value="ECO:0007669"/>
    <property type="project" value="UniProtKB-SubCell"/>
</dbReference>
<dbReference type="Proteomes" id="UP000030758">
    <property type="component" value="Unassembled WGS sequence"/>
</dbReference>
<sequence>LAGIIRETGNNSFDLQQVSVEFFVHSSLRKVVALQLIKMGILVRSLSPGAMNSSAHDNVASTLLINKEEIIFSQFAQICHVIRATVGYTALVSTFSYLALFIKHRQLRTKLNWAVCNLLVSNGLLATVIAVFSTLKAINPNSLCSFRSCLSFTWVITFLSFGPSWSVALMAATRAVYYSNVPMLEQLLSLRLLAVLRTIIILLDAIMTSLILYGKAALAAPTHCTYQLMLEASSIHMIYTLLIILLLLAAGISVLLLRVRRRRQMLTNRSVPKSSNGSAEWLVDQAIPASMFKKPMLMAIGILLVLLFALPRVAFFIDCTELWQISTLCPVVIAVILPPIFMYYTKDFRLLLKSCLRNGAPSELGTAVKQ</sequence>
<gene>
    <name evidence="7" type="ORF">M513_08381</name>
    <name evidence="8" type="ORF">M514_08381</name>
</gene>
<name>A0A085M0H9_9BILA</name>
<keyword evidence="4 5" id="KW-0472">Membrane</keyword>
<reference evidence="7 9" key="1">
    <citation type="journal article" date="2014" name="Nat. Genet.">
        <title>Genome and transcriptome of the porcine whipworm Trichuris suis.</title>
        <authorList>
            <person name="Jex A.R."/>
            <person name="Nejsum P."/>
            <person name="Schwarz E.M."/>
            <person name="Hu L."/>
            <person name="Young N.D."/>
            <person name="Hall R.S."/>
            <person name="Korhonen P.K."/>
            <person name="Liao S."/>
            <person name="Thamsborg S."/>
            <person name="Xia J."/>
            <person name="Xu P."/>
            <person name="Wang S."/>
            <person name="Scheerlinck J.P."/>
            <person name="Hofmann A."/>
            <person name="Sternberg P.W."/>
            <person name="Wang J."/>
            <person name="Gasser R.B."/>
        </authorList>
    </citation>
    <scope>NUCLEOTIDE SEQUENCE [LARGE SCALE GENOMIC DNA]</scope>
    <source>
        <strain evidence="8">DCEP-RM93F</strain>
        <strain evidence="7">DCEP-RM93M</strain>
    </source>
</reference>
<feature type="transmembrane region" description="Helical" evidence="5">
    <location>
        <begin position="323"/>
        <end position="344"/>
    </location>
</feature>
<proteinExistence type="predicted"/>
<evidence type="ECO:0000256" key="4">
    <source>
        <dbReference type="ARBA" id="ARBA00023136"/>
    </source>
</evidence>